<evidence type="ECO:0000313" key="5">
    <source>
        <dbReference type="EMBL" id="CAE2210192.1"/>
    </source>
</evidence>
<dbReference type="AlphaFoldDB" id="A0A7S4HV17"/>
<gene>
    <name evidence="5" type="ORF">CPOL0286_LOCUS6428</name>
</gene>
<dbReference type="GO" id="GO:0006355">
    <property type="term" value="P:regulation of DNA-templated transcription"/>
    <property type="evidence" value="ECO:0007669"/>
    <property type="project" value="TreeGrafter"/>
</dbReference>
<comment type="subcellular location">
    <subcellularLocation>
        <location evidence="1">Nucleus</location>
    </subcellularLocation>
</comment>
<dbReference type="PROSITE" id="PS51634">
    <property type="entry name" value="CRC"/>
    <property type="match status" value="1"/>
</dbReference>
<dbReference type="Pfam" id="PF03638">
    <property type="entry name" value="TCR"/>
    <property type="match status" value="1"/>
</dbReference>
<dbReference type="InterPro" id="IPR033467">
    <property type="entry name" value="Tesmin/TSO1-like_CXC"/>
</dbReference>
<dbReference type="InterPro" id="IPR005172">
    <property type="entry name" value="CRC"/>
</dbReference>
<accession>A0A7S4HV17</accession>
<dbReference type="PANTHER" id="PTHR12446:SF34">
    <property type="entry name" value="PROTEIN LIN-54 HOMOLOG"/>
    <property type="match status" value="1"/>
</dbReference>
<organism evidence="5">
    <name type="scientific">Prymnesium polylepis</name>
    <dbReference type="NCBI Taxonomy" id="72548"/>
    <lineage>
        <taxon>Eukaryota</taxon>
        <taxon>Haptista</taxon>
        <taxon>Haptophyta</taxon>
        <taxon>Prymnesiophyceae</taxon>
        <taxon>Prymnesiales</taxon>
        <taxon>Prymnesiaceae</taxon>
        <taxon>Prymnesium</taxon>
    </lineage>
</organism>
<proteinExistence type="inferred from homology"/>
<evidence type="ECO:0000259" key="4">
    <source>
        <dbReference type="PROSITE" id="PS51634"/>
    </source>
</evidence>
<name>A0A7S4HV17_9EUKA</name>
<evidence type="ECO:0000256" key="3">
    <source>
        <dbReference type="ARBA" id="ARBA00023242"/>
    </source>
</evidence>
<keyword evidence="3" id="KW-0539">Nucleus</keyword>
<sequence length="127" mass="13796">MEPGCFCVCFAAGNTCVDCRCKGCENDESTEERRAARELAMLELVKRKANAFAERIGGDDEQKVHLTGCNCRKSECRKRYCECFQAGIKCGDKCKCLDCANPMGAVARRHSAASPHAALAGVLQAAR</sequence>
<evidence type="ECO:0000256" key="2">
    <source>
        <dbReference type="ARBA" id="ARBA00007267"/>
    </source>
</evidence>
<dbReference type="PANTHER" id="PTHR12446">
    <property type="entry name" value="TESMIN/TSO1-RELATED"/>
    <property type="match status" value="1"/>
</dbReference>
<dbReference type="SMART" id="SM01114">
    <property type="entry name" value="CXC"/>
    <property type="match status" value="1"/>
</dbReference>
<evidence type="ECO:0000256" key="1">
    <source>
        <dbReference type="ARBA" id="ARBA00004123"/>
    </source>
</evidence>
<feature type="domain" description="CRC" evidence="4">
    <location>
        <begin position="1"/>
        <end position="104"/>
    </location>
</feature>
<dbReference type="GO" id="GO:0005634">
    <property type="term" value="C:nucleus"/>
    <property type="evidence" value="ECO:0007669"/>
    <property type="project" value="UniProtKB-SubCell"/>
</dbReference>
<comment type="similarity">
    <text evidence="2">Belongs to the lin-54 family.</text>
</comment>
<reference evidence="5" key="1">
    <citation type="submission" date="2021-01" db="EMBL/GenBank/DDBJ databases">
        <authorList>
            <person name="Corre E."/>
            <person name="Pelletier E."/>
            <person name="Niang G."/>
            <person name="Scheremetjew M."/>
            <person name="Finn R."/>
            <person name="Kale V."/>
            <person name="Holt S."/>
            <person name="Cochrane G."/>
            <person name="Meng A."/>
            <person name="Brown T."/>
            <person name="Cohen L."/>
        </authorList>
    </citation>
    <scope>NUCLEOTIDE SEQUENCE</scope>
    <source>
        <strain evidence="5">UIO037</strain>
    </source>
</reference>
<protein>
    <recommendedName>
        <fullName evidence="4">CRC domain-containing protein</fullName>
    </recommendedName>
</protein>
<dbReference type="EMBL" id="HBKO01014196">
    <property type="protein sequence ID" value="CAE2210192.1"/>
    <property type="molecule type" value="Transcribed_RNA"/>
</dbReference>
<dbReference type="InterPro" id="IPR028307">
    <property type="entry name" value="Lin-54_fam"/>
</dbReference>